<organism evidence="2 3">
    <name type="scientific">Galendromus occidentalis</name>
    <name type="common">western predatory mite</name>
    <dbReference type="NCBI Taxonomy" id="34638"/>
    <lineage>
        <taxon>Eukaryota</taxon>
        <taxon>Metazoa</taxon>
        <taxon>Ecdysozoa</taxon>
        <taxon>Arthropoda</taxon>
        <taxon>Chelicerata</taxon>
        <taxon>Arachnida</taxon>
        <taxon>Acari</taxon>
        <taxon>Parasitiformes</taxon>
        <taxon>Mesostigmata</taxon>
        <taxon>Gamasina</taxon>
        <taxon>Phytoseioidea</taxon>
        <taxon>Phytoseiidae</taxon>
        <taxon>Typhlodrominae</taxon>
        <taxon>Galendromus</taxon>
    </lineage>
</organism>
<keyword evidence="1" id="KW-0812">Transmembrane</keyword>
<proteinExistence type="predicted"/>
<feature type="transmembrane region" description="Helical" evidence="1">
    <location>
        <begin position="15"/>
        <end position="37"/>
    </location>
</feature>
<dbReference type="PANTHER" id="PTHR22753">
    <property type="entry name" value="TRANSMEMBRANE PROTEIN 68"/>
    <property type="match status" value="1"/>
</dbReference>
<accession>A0AAJ6QNX0</accession>
<keyword evidence="1" id="KW-1133">Transmembrane helix</keyword>
<dbReference type="GO" id="GO:0016020">
    <property type="term" value="C:membrane"/>
    <property type="evidence" value="ECO:0007669"/>
    <property type="project" value="TreeGrafter"/>
</dbReference>
<keyword evidence="2" id="KW-1185">Reference proteome</keyword>
<name>A0AAJ6QNX0_9ACAR</name>
<feature type="transmembrane region" description="Helical" evidence="1">
    <location>
        <begin position="49"/>
        <end position="72"/>
    </location>
</feature>
<gene>
    <name evidence="3" type="primary">LOC100901810</name>
</gene>
<dbReference type="GeneID" id="100901810"/>
<evidence type="ECO:0000256" key="1">
    <source>
        <dbReference type="SAM" id="Phobius"/>
    </source>
</evidence>
<dbReference type="KEGG" id="goe:100901810"/>
<reference evidence="3" key="1">
    <citation type="submission" date="2025-08" db="UniProtKB">
        <authorList>
            <consortium name="RefSeq"/>
        </authorList>
    </citation>
    <scope>IDENTIFICATION</scope>
</reference>
<evidence type="ECO:0000313" key="3">
    <source>
        <dbReference type="RefSeq" id="XP_003738968.2"/>
    </source>
</evidence>
<sequence length="317" mass="36677">MAKIDDRTSVLHQAIWYLVTLYWMVMMAHPFFVWFLWKYWLLRPLIIWYAPLTFFVASWLICFAVARVYIFISRATIGASLDGAYMKLQLLIAYYSIKLLHGIEVHGAENLPEDGGLIIAPHAPCLPIDMLFFLSYSNLKLGRSVGGCVDFTWHKNNFSGPTLELYGFSSEPKTLIDGLKQNRLRMVLPGGAYEAMFSRNYELEWRARLGFARVAKETGKPVIPSFTTNLQHSMPLFDFPISGFMRRWYAVSKRPLMVPKIYLPVKMCMHFGEPLYCGRDEEPEEFALRCKKAVEDLRDRLQPPQRSLLAALMQRLI</sequence>
<dbReference type="RefSeq" id="XP_003738968.2">
    <property type="nucleotide sequence ID" value="XM_003738920.2"/>
</dbReference>
<keyword evidence="1" id="KW-0472">Membrane</keyword>
<dbReference type="Proteomes" id="UP000694867">
    <property type="component" value="Unplaced"/>
</dbReference>
<evidence type="ECO:0000313" key="2">
    <source>
        <dbReference type="Proteomes" id="UP000694867"/>
    </source>
</evidence>
<dbReference type="PANTHER" id="PTHR22753:SF14">
    <property type="entry name" value="MONOACYLGLYCEROL_DIACYLGLYCEROL O-ACYLTRANSFERASE"/>
    <property type="match status" value="1"/>
</dbReference>
<protein>
    <submittedName>
        <fullName evidence="3">Transmembrane protein 68-like</fullName>
    </submittedName>
</protein>
<dbReference type="AlphaFoldDB" id="A0AAJ6QNX0"/>